<keyword evidence="2" id="KW-0732">Signal</keyword>
<protein>
    <submittedName>
        <fullName evidence="4">CX domain-containing protein</fullName>
    </submittedName>
</protein>
<name>A0A1I7T0C6_9PELO</name>
<evidence type="ECO:0000313" key="3">
    <source>
        <dbReference type="Proteomes" id="UP000095282"/>
    </source>
</evidence>
<feature type="signal peptide" evidence="2">
    <location>
        <begin position="1"/>
        <end position="19"/>
    </location>
</feature>
<dbReference type="eggNOG" id="ENOG502TI8V">
    <property type="taxonomic scope" value="Eukaryota"/>
</dbReference>
<keyword evidence="1" id="KW-0472">Membrane</keyword>
<dbReference type="WBParaSite" id="Csp11.Scaffold442.g1197.t1">
    <property type="protein sequence ID" value="Csp11.Scaffold442.g1197.t1"/>
    <property type="gene ID" value="Csp11.Scaffold442.g1197"/>
</dbReference>
<evidence type="ECO:0000313" key="4">
    <source>
        <dbReference type="WBParaSite" id="Csp11.Scaffold442.g1197.t1"/>
    </source>
</evidence>
<dbReference type="AlphaFoldDB" id="A0A1I7T0C6"/>
<dbReference type="Proteomes" id="UP000095282">
    <property type="component" value="Unplaced"/>
</dbReference>
<keyword evidence="1" id="KW-0812">Transmembrane</keyword>
<sequence length="207" mass="23099">MNLALVVCTATLLMGVTVARGVSNSTLLESSNNLTKHAGGFPMKHFVVTTEKNQTFFDLHNKTGVVYQLAVEYLFRELAWMEGNEIYLTVNVSKPGAAVFLTKCNDYPISLKPNVVHNEYKLSRSCLDAENGCLNIHLIATEGPVDGTLSVGVKPAYKWFHVQIIMGVTASFLLIMVLLRRCVNYVLRFVYSYNVMDDTLAQQERLA</sequence>
<feature type="transmembrane region" description="Helical" evidence="1">
    <location>
        <begin position="159"/>
        <end position="179"/>
    </location>
</feature>
<keyword evidence="3" id="KW-1185">Reference proteome</keyword>
<organism evidence="3 4">
    <name type="scientific">Caenorhabditis tropicalis</name>
    <dbReference type="NCBI Taxonomy" id="1561998"/>
    <lineage>
        <taxon>Eukaryota</taxon>
        <taxon>Metazoa</taxon>
        <taxon>Ecdysozoa</taxon>
        <taxon>Nematoda</taxon>
        <taxon>Chromadorea</taxon>
        <taxon>Rhabditida</taxon>
        <taxon>Rhabditina</taxon>
        <taxon>Rhabditomorpha</taxon>
        <taxon>Rhabditoidea</taxon>
        <taxon>Rhabditidae</taxon>
        <taxon>Peloderinae</taxon>
        <taxon>Caenorhabditis</taxon>
    </lineage>
</organism>
<keyword evidence="1" id="KW-1133">Transmembrane helix</keyword>
<feature type="chain" id="PRO_5009306896" evidence="2">
    <location>
        <begin position="20"/>
        <end position="207"/>
    </location>
</feature>
<accession>A0A1I7T0C6</accession>
<evidence type="ECO:0000256" key="2">
    <source>
        <dbReference type="SAM" id="SignalP"/>
    </source>
</evidence>
<evidence type="ECO:0000256" key="1">
    <source>
        <dbReference type="SAM" id="Phobius"/>
    </source>
</evidence>
<proteinExistence type="predicted"/>
<reference evidence="4" key="1">
    <citation type="submission" date="2016-11" db="UniProtKB">
        <authorList>
            <consortium name="WormBaseParasite"/>
        </authorList>
    </citation>
    <scope>IDENTIFICATION</scope>
</reference>